<dbReference type="OrthoDB" id="5945798at2759"/>
<dbReference type="AlphaFoldDB" id="A0A4Q2D1Z0"/>
<keyword evidence="4" id="KW-1185">Reference proteome</keyword>
<protein>
    <recommendedName>
        <fullName evidence="2">SET domain-containing protein</fullName>
    </recommendedName>
</protein>
<dbReference type="SUPFAM" id="SSF82199">
    <property type="entry name" value="SET domain"/>
    <property type="match status" value="1"/>
</dbReference>
<dbReference type="PANTHER" id="PTHR47332:SF4">
    <property type="entry name" value="SET DOMAIN-CONTAINING PROTEIN 5"/>
    <property type="match status" value="1"/>
</dbReference>
<dbReference type="STRING" id="2316362.A0A4Q2D1Z0"/>
<dbReference type="InterPro" id="IPR001214">
    <property type="entry name" value="SET_dom"/>
</dbReference>
<dbReference type="PROSITE" id="PS50280">
    <property type="entry name" value="SET"/>
    <property type="match status" value="1"/>
</dbReference>
<feature type="compositionally biased region" description="Acidic residues" evidence="1">
    <location>
        <begin position="184"/>
        <end position="193"/>
    </location>
</feature>
<dbReference type="Pfam" id="PF00856">
    <property type="entry name" value="SET"/>
    <property type="match status" value="1"/>
</dbReference>
<evidence type="ECO:0000313" key="4">
    <source>
        <dbReference type="Proteomes" id="UP000290288"/>
    </source>
</evidence>
<comment type="caution">
    <text evidence="3">The sequence shown here is derived from an EMBL/GenBank/DDBJ whole genome shotgun (WGS) entry which is preliminary data.</text>
</comment>
<gene>
    <name evidence="3" type="ORF">EST38_g12634</name>
</gene>
<name>A0A4Q2D1Z0_9AGAR</name>
<feature type="compositionally biased region" description="Polar residues" evidence="1">
    <location>
        <begin position="9"/>
        <end position="21"/>
    </location>
</feature>
<evidence type="ECO:0000259" key="2">
    <source>
        <dbReference type="PROSITE" id="PS50280"/>
    </source>
</evidence>
<dbReference type="SMART" id="SM00317">
    <property type="entry name" value="SET"/>
    <property type="match status" value="1"/>
</dbReference>
<reference evidence="3 4" key="1">
    <citation type="submission" date="2019-01" db="EMBL/GenBank/DDBJ databases">
        <title>Draft genome sequence of Psathyrella aberdarensis IHI B618.</title>
        <authorList>
            <person name="Buettner E."/>
            <person name="Kellner H."/>
        </authorList>
    </citation>
    <scope>NUCLEOTIDE SEQUENCE [LARGE SCALE GENOMIC DNA]</scope>
    <source>
        <strain evidence="3 4">IHI B618</strain>
    </source>
</reference>
<feature type="domain" description="SET" evidence="2">
    <location>
        <begin position="311"/>
        <end position="491"/>
    </location>
</feature>
<sequence length="637" mass="70877">MEITPGPQPGSSKLSASSPTAPTVDDDSIVKGKETFEDFLPKDWETLSISERIRSVTELYNADIPEGNVKHAALFGSIASVLFRNSVPGSKTGKPLESPHDFGIMLQEWKKCVDNGKEEVIKIVTTGIGYEDDNNGGIFGGMAVAMYRLASQLAAGELSASSLPTTMVFLEEVRRSTGNQKDDSGEEEAETAEVDGKGKAKENVAQSSRDTQDEEKLIQLPFGNVKQEELPDDIEKYLAPLEIGPVDKVPLQVENGKVVEPEVIVTYVPPCPLDESERHPDGHTIWMTKPATKAKYYSNQDWPKPLPKIPCKIVVRPTDDGTGMGVFATRDIKRFEPVLVERPYIVYPRRDVVGAFSKKALQELSEKQLGQLMVKKSEPFFRYMVDQRMTSEERREFMSLANSHTHDGSGPVFGIVRTNGFGIEFRERLPGADRDFGMKMGGYGAVTKIGSRFNHSCIPDVGHGFDASTFTMRFIALRDIKKGSQIFTSYASFNATKAERQKALAPYGFECTCRACVNATPQSDKLRKVSVALTQRWRSQAINVWPKDPNLTEKVLIPILETKRRMEEEGLDTKDAGYFTFPEILFRVYEKVGNIAKLKEAKDELMRAAKGLIQEEEWTTGAKIKFERGKLTGASNN</sequence>
<dbReference type="CDD" id="cd20071">
    <property type="entry name" value="SET_SMYD"/>
    <property type="match status" value="1"/>
</dbReference>
<dbReference type="PANTHER" id="PTHR47332">
    <property type="entry name" value="SET DOMAIN-CONTAINING PROTEIN 5"/>
    <property type="match status" value="1"/>
</dbReference>
<evidence type="ECO:0000256" key="1">
    <source>
        <dbReference type="SAM" id="MobiDB-lite"/>
    </source>
</evidence>
<dbReference type="InterPro" id="IPR053185">
    <property type="entry name" value="SET_domain_protein"/>
</dbReference>
<accession>A0A4Q2D1Z0</accession>
<dbReference type="EMBL" id="SDEE01000976">
    <property type="protein sequence ID" value="RXW13223.1"/>
    <property type="molecule type" value="Genomic_DNA"/>
</dbReference>
<dbReference type="Gene3D" id="2.170.270.10">
    <property type="entry name" value="SET domain"/>
    <property type="match status" value="1"/>
</dbReference>
<dbReference type="InterPro" id="IPR046341">
    <property type="entry name" value="SET_dom_sf"/>
</dbReference>
<dbReference type="Proteomes" id="UP000290288">
    <property type="component" value="Unassembled WGS sequence"/>
</dbReference>
<feature type="region of interest" description="Disordered" evidence="1">
    <location>
        <begin position="1"/>
        <end position="28"/>
    </location>
</feature>
<feature type="region of interest" description="Disordered" evidence="1">
    <location>
        <begin position="175"/>
        <end position="215"/>
    </location>
</feature>
<organism evidence="3 4">
    <name type="scientific">Candolleomyces aberdarensis</name>
    <dbReference type="NCBI Taxonomy" id="2316362"/>
    <lineage>
        <taxon>Eukaryota</taxon>
        <taxon>Fungi</taxon>
        <taxon>Dikarya</taxon>
        <taxon>Basidiomycota</taxon>
        <taxon>Agaricomycotina</taxon>
        <taxon>Agaricomycetes</taxon>
        <taxon>Agaricomycetidae</taxon>
        <taxon>Agaricales</taxon>
        <taxon>Agaricineae</taxon>
        <taxon>Psathyrellaceae</taxon>
        <taxon>Candolleomyces</taxon>
    </lineage>
</organism>
<evidence type="ECO:0000313" key="3">
    <source>
        <dbReference type="EMBL" id="RXW13223.1"/>
    </source>
</evidence>
<proteinExistence type="predicted"/>